<dbReference type="eggNOG" id="ENOG502SA2J">
    <property type="taxonomic scope" value="Eukaryota"/>
</dbReference>
<feature type="compositionally biased region" description="Low complexity" evidence="2">
    <location>
        <begin position="332"/>
        <end position="342"/>
    </location>
</feature>
<comment type="similarity">
    <text evidence="1">Belongs to the WAPL family.</text>
</comment>
<evidence type="ECO:0000256" key="2">
    <source>
        <dbReference type="SAM" id="MobiDB-lite"/>
    </source>
</evidence>
<gene>
    <name evidence="4" type="ORF">UMAG_04132</name>
</gene>
<dbReference type="GeneID" id="23564400"/>
<dbReference type="InterPro" id="IPR039874">
    <property type="entry name" value="WAPL"/>
</dbReference>
<dbReference type="OMA" id="TVDVCIR"/>
<dbReference type="PANTHER" id="PTHR22100">
    <property type="entry name" value="WINGS APART-LIKE PROTEIN HOMOLOG"/>
    <property type="match status" value="1"/>
</dbReference>
<dbReference type="OrthoDB" id="78088at2759"/>
<feature type="region of interest" description="Disordered" evidence="2">
    <location>
        <begin position="1"/>
        <end position="216"/>
    </location>
</feature>
<dbReference type="RefSeq" id="XP_011390629.1">
    <property type="nucleotide sequence ID" value="XM_011392327.1"/>
</dbReference>
<dbReference type="PANTHER" id="PTHR22100:SF13">
    <property type="entry name" value="WINGS APART-LIKE PROTEIN HOMOLOG"/>
    <property type="match status" value="1"/>
</dbReference>
<feature type="region of interest" description="Disordered" evidence="2">
    <location>
        <begin position="301"/>
        <end position="390"/>
    </location>
</feature>
<dbReference type="KEGG" id="uma:UMAG_04132"/>
<feature type="compositionally biased region" description="Low complexity" evidence="2">
    <location>
        <begin position="26"/>
        <end position="52"/>
    </location>
</feature>
<dbReference type="InParanoid" id="A0A0D1CLP1"/>
<reference evidence="4 5" key="1">
    <citation type="journal article" date="2006" name="Nature">
        <title>Insights from the genome of the biotrophic fungal plant pathogen Ustilago maydis.</title>
        <authorList>
            <person name="Kamper J."/>
            <person name="Kahmann R."/>
            <person name="Bolker M."/>
            <person name="Ma L.J."/>
            <person name="Brefort T."/>
            <person name="Saville B.J."/>
            <person name="Banuett F."/>
            <person name="Kronstad J.W."/>
            <person name="Gold S.E."/>
            <person name="Muller O."/>
            <person name="Perlin M.H."/>
            <person name="Wosten H.A."/>
            <person name="de Vries R."/>
            <person name="Ruiz-Herrera J."/>
            <person name="Reynaga-Pena C.G."/>
            <person name="Snetselaar K."/>
            <person name="McCann M."/>
            <person name="Perez-Martin J."/>
            <person name="Feldbrugge M."/>
            <person name="Basse C.W."/>
            <person name="Steinberg G."/>
            <person name="Ibeas J.I."/>
            <person name="Holloman W."/>
            <person name="Guzman P."/>
            <person name="Farman M."/>
            <person name="Stajich J.E."/>
            <person name="Sentandreu R."/>
            <person name="Gonzalez-Prieto J.M."/>
            <person name="Kennell J.C."/>
            <person name="Molina L."/>
            <person name="Schirawski J."/>
            <person name="Mendoza-Mendoza A."/>
            <person name="Greilinger D."/>
            <person name="Munch K."/>
            <person name="Rossel N."/>
            <person name="Scherer M."/>
            <person name="Vranes M."/>
            <person name="Ladendorf O."/>
            <person name="Vincon V."/>
            <person name="Fuchs U."/>
            <person name="Sandrock B."/>
            <person name="Meng S."/>
            <person name="Ho E.C."/>
            <person name="Cahill M.J."/>
            <person name="Boyce K.J."/>
            <person name="Klose J."/>
            <person name="Klosterman S.J."/>
            <person name="Deelstra H.J."/>
            <person name="Ortiz-Castellanos L."/>
            <person name="Li W."/>
            <person name="Sanchez-Alonso P."/>
            <person name="Schreier P.H."/>
            <person name="Hauser-Hahn I."/>
            <person name="Vaupel M."/>
            <person name="Koopmann E."/>
            <person name="Friedrich G."/>
            <person name="Voss H."/>
            <person name="Schluter T."/>
            <person name="Margolis J."/>
            <person name="Platt D."/>
            <person name="Swimmer C."/>
            <person name="Gnirke A."/>
            <person name="Chen F."/>
            <person name="Vysotskaia V."/>
            <person name="Mannhaupt G."/>
            <person name="Guldener U."/>
            <person name="Munsterkotter M."/>
            <person name="Haase D."/>
            <person name="Oesterheld M."/>
            <person name="Mewes H.W."/>
            <person name="Mauceli E.W."/>
            <person name="DeCaprio D."/>
            <person name="Wade C.M."/>
            <person name="Butler J."/>
            <person name="Young S."/>
            <person name="Jaffe D.B."/>
            <person name="Calvo S."/>
            <person name="Nusbaum C."/>
            <person name="Galagan J."/>
            <person name="Birren B.W."/>
        </authorList>
    </citation>
    <scope>NUCLEOTIDE SEQUENCE [LARGE SCALE GENOMIC DNA]</scope>
    <source>
        <strain evidence="5">DSM 14603 / FGSC 9021 / UM521</strain>
    </source>
</reference>
<feature type="domain" description="Wings apart-like protein C-terminal" evidence="3">
    <location>
        <begin position="510"/>
        <end position="554"/>
    </location>
</feature>
<dbReference type="Proteomes" id="UP000000561">
    <property type="component" value="Chromosome 12"/>
</dbReference>
<dbReference type="Pfam" id="PF07814">
    <property type="entry name" value="WAPL"/>
    <property type="match status" value="1"/>
</dbReference>
<organism evidence="4 5">
    <name type="scientific">Mycosarcoma maydis</name>
    <name type="common">Corn smut fungus</name>
    <name type="synonym">Ustilago maydis</name>
    <dbReference type="NCBI Taxonomy" id="5270"/>
    <lineage>
        <taxon>Eukaryota</taxon>
        <taxon>Fungi</taxon>
        <taxon>Dikarya</taxon>
        <taxon>Basidiomycota</taxon>
        <taxon>Ustilaginomycotina</taxon>
        <taxon>Ustilaginomycetes</taxon>
        <taxon>Ustilaginales</taxon>
        <taxon>Ustilaginaceae</taxon>
        <taxon>Mycosarcoma</taxon>
    </lineage>
</organism>
<keyword evidence="5" id="KW-1185">Reference proteome</keyword>
<feature type="compositionally biased region" description="Polar residues" evidence="2">
    <location>
        <begin position="371"/>
        <end position="388"/>
    </location>
</feature>
<feature type="compositionally biased region" description="Polar residues" evidence="2">
    <location>
        <begin position="61"/>
        <end position="83"/>
    </location>
</feature>
<dbReference type="Gene3D" id="1.25.10.10">
    <property type="entry name" value="Leucine-rich Repeat Variant"/>
    <property type="match status" value="1"/>
</dbReference>
<dbReference type="VEuPathDB" id="FungiDB:UMAG_04132"/>
<feature type="compositionally biased region" description="Polar residues" evidence="2">
    <location>
        <begin position="152"/>
        <end position="165"/>
    </location>
</feature>
<dbReference type="EMBL" id="CM003151">
    <property type="protein sequence ID" value="KIS67628.1"/>
    <property type="molecule type" value="Genomic_DNA"/>
</dbReference>
<dbReference type="STRING" id="237631.A0A0D1CLP1"/>
<dbReference type="AlphaFoldDB" id="A0A0D1CLP1"/>
<feature type="compositionally biased region" description="Basic residues" evidence="2">
    <location>
        <begin position="1"/>
        <end position="23"/>
    </location>
</feature>
<evidence type="ECO:0000313" key="5">
    <source>
        <dbReference type="Proteomes" id="UP000000561"/>
    </source>
</evidence>
<feature type="compositionally biased region" description="Low complexity" evidence="2">
    <location>
        <begin position="184"/>
        <end position="211"/>
    </location>
</feature>
<dbReference type="InterPro" id="IPR022771">
    <property type="entry name" value="WAPL_C"/>
</dbReference>
<evidence type="ECO:0000256" key="1">
    <source>
        <dbReference type="ARBA" id="ARBA00006854"/>
    </source>
</evidence>
<proteinExistence type="inferred from homology"/>
<feature type="compositionally biased region" description="Low complexity" evidence="2">
    <location>
        <begin position="119"/>
        <end position="143"/>
    </location>
</feature>
<protein>
    <recommendedName>
        <fullName evidence="3">Wings apart-like protein C-terminal domain-containing protein</fullName>
    </recommendedName>
</protein>
<evidence type="ECO:0000259" key="3">
    <source>
        <dbReference type="Pfam" id="PF07814"/>
    </source>
</evidence>
<name>A0A0D1CLP1_MYCMD</name>
<dbReference type="InterPro" id="IPR011989">
    <property type="entry name" value="ARM-like"/>
</dbReference>
<accession>A0A0D1CLP1</accession>
<evidence type="ECO:0000313" key="4">
    <source>
        <dbReference type="EMBL" id="KIS67628.1"/>
    </source>
</evidence>
<sequence length="1162" mass="125166">MDRTPSLRRKHVTATYGKRRRMHANSAQSSPSVARSSLAAADVTSSSSLSSDGEARPSDPQPTRRNAVNHSSSPQTARANNTTSKDRPALAPISVDDVSPLTGFKSKSFAGRASNENPSSTLPSARASTSRSAFISRSASSTTPGLFPKPGSPSTARNPTESFPQRPQGAASPTAAKSHRSPVKRSVSSSPKRRSVSPSKRPARSRTPSRPAQDLASLFDAIEPTLPQPRNPFVRSESQPTVHLHQSDAEVLLSTQPVFAPSPLPSPTLPVIDLVDDDDHITRGAFLSPSKRPRMADRMGLRAARSTKPKVDEIAEALTNSRRGSLRRTETAPSALLNASAPAPLPFQAAQRLKEDQEPSVGPSDAASSRLDATSQADTQSQDGTLSASGARRLAGIKQASASNAKRTYGLQRSFLADQAEDNLLTQSAAQPFSNVGSRNIEDEIEAELNSNSNGTAYRNGSASNVASTVRMPDSGTAAPRESYAELLKKWGEGADDIEWDESQDPTLNLKSITSLRSQGELRRFNDDLEYLFSGLDASQSLSIRRSSVIELVNLLCGKPDLCGLRQSDASEADDDDDVEDPLASAQSAEFLRKLKASDLIARLFDLFKGAEAGEGVDDVLDAAMAIYIAKLLRTVSGAEPLIREHRSQLYDTLRDLITRADRPHRQNRKDGFALLRMHEHKQLKIASRSDRNTLSELRDIARISGLFANGSKSWTLRNLVLAACCSLISLPRRLLTKAAISELLIDAESAEDTSNASLFATVLSLLVSEGAKAKQRLIDSAKGLELVTSSAVEVMPDLESVDVCIRFLDKGMDALYLELESAVPASSETLDALQHLVNYAIQTAPFGIFQRTNDAQAVVELGTSRCALQVLHGLFKSLLDLSQVDANWSESLASSRSLQESVIRAFSLSFHNALEIRKRAARSNGTRHSRDKQDSREQVHVDDTPIVEVALFDDVVHLSLALLTNLLIKQLDKARNTLESVHLDPTCWRRRACATECTCDTRLSALQLLARVFLGTRMAAANHNDSNAAYLSNSIATAIAQYAVGNTTRLKACRAALDAELATSKSKTGDTSVIREDGFGTLLEAVEEFAVVHEAALHADRMTAAGVIAEVTVDAGLEQADDDNVTADTGAIEAPDDSSNSVAIEAGQLIKDLAVSLRQMA</sequence>